<reference evidence="3" key="1">
    <citation type="submission" date="2021-01" db="EMBL/GenBank/DDBJ databases">
        <authorList>
            <person name="Corre E."/>
            <person name="Pelletier E."/>
            <person name="Niang G."/>
            <person name="Scheremetjew M."/>
            <person name="Finn R."/>
            <person name="Kale V."/>
            <person name="Holt S."/>
            <person name="Cochrane G."/>
            <person name="Meng A."/>
            <person name="Brown T."/>
            <person name="Cohen L."/>
        </authorList>
    </citation>
    <scope>NUCLEOTIDE SEQUENCE</scope>
    <source>
        <strain evidence="3">CCMP2877</strain>
    </source>
</reference>
<dbReference type="AlphaFoldDB" id="A0A7S1UFT4"/>
<proteinExistence type="predicted"/>
<evidence type="ECO:0000313" key="3">
    <source>
        <dbReference type="EMBL" id="CAD9266938.1"/>
    </source>
</evidence>
<keyword evidence="1" id="KW-1133">Transmembrane helix</keyword>
<feature type="chain" id="PRO_5030767723" evidence="2">
    <location>
        <begin position="17"/>
        <end position="365"/>
    </location>
</feature>
<protein>
    <submittedName>
        <fullName evidence="3">Uncharacterized protein</fullName>
    </submittedName>
</protein>
<organism evidence="3">
    <name type="scientific">Phaeomonas parva</name>
    <dbReference type="NCBI Taxonomy" id="124430"/>
    <lineage>
        <taxon>Eukaryota</taxon>
        <taxon>Sar</taxon>
        <taxon>Stramenopiles</taxon>
        <taxon>Ochrophyta</taxon>
        <taxon>Pinguiophyceae</taxon>
        <taxon>Pinguiochrysidales</taxon>
        <taxon>Pinguiochrysidaceae</taxon>
        <taxon>Phaeomonas</taxon>
    </lineage>
</organism>
<evidence type="ECO:0000256" key="1">
    <source>
        <dbReference type="SAM" id="Phobius"/>
    </source>
</evidence>
<keyword evidence="1" id="KW-0472">Membrane</keyword>
<accession>A0A7S1UFT4</accession>
<gene>
    <name evidence="3" type="ORF">PPAR1163_LOCUS25364</name>
</gene>
<evidence type="ECO:0000256" key="2">
    <source>
        <dbReference type="SAM" id="SignalP"/>
    </source>
</evidence>
<keyword evidence="1" id="KW-0812">Transmembrane</keyword>
<dbReference type="EMBL" id="HBGJ01040248">
    <property type="protein sequence ID" value="CAD9266938.1"/>
    <property type="molecule type" value="Transcribed_RNA"/>
</dbReference>
<feature type="transmembrane region" description="Helical" evidence="1">
    <location>
        <begin position="306"/>
        <end position="326"/>
    </location>
</feature>
<feature type="signal peptide" evidence="2">
    <location>
        <begin position="1"/>
        <end position="16"/>
    </location>
</feature>
<sequence length="365" mass="39489">MQLVGLLLLALPQISALSRGRALRRGLPGAGTAARGWGSVRLAATQGPEDDEEATFDAGERARREARENYRTMLGDESEEDIRRLIFDYDPDAEVLPVPSEGLMADDSVIPENPNAIEVQEEEALGVAEQQVFSLDGSLNVDMAAESVAPLPPMAGPSSPDVSATADGEGISMTLEGDIVLGEGAGGTLKLPDFEDFRKKQEAKEAEEAERGVTNPIAELQERTRDNLLSELELDPFADADFERFQAEEYDLIAALIGEGSRPFIGIPLPYLQTGHSMLFLITLVCAFVEVPGNPLTELPQPIRDFLSTGLLVTYAINAGTVLLALSAAEQRRQPKALWGIKCFFLGGLALKELTEIEPVKESKR</sequence>
<keyword evidence="2" id="KW-0732">Signal</keyword>
<name>A0A7S1UFT4_9STRA</name>